<accession>A0ABQ2N7A8</accession>
<dbReference type="EMBL" id="BMNI01000001">
    <property type="protein sequence ID" value="GGO85883.1"/>
    <property type="molecule type" value="Genomic_DNA"/>
</dbReference>
<dbReference type="Pfam" id="PF11706">
    <property type="entry name" value="zf-CGNR"/>
    <property type="match status" value="1"/>
</dbReference>
<reference evidence="3" key="1">
    <citation type="journal article" date="2019" name="Int. J. Syst. Evol. Microbiol.">
        <title>The Global Catalogue of Microorganisms (GCM) 10K type strain sequencing project: providing services to taxonomists for standard genome sequencing and annotation.</title>
        <authorList>
            <consortium name="The Broad Institute Genomics Platform"/>
            <consortium name="The Broad Institute Genome Sequencing Center for Infectious Disease"/>
            <person name="Wu L."/>
            <person name="Ma J."/>
        </authorList>
    </citation>
    <scope>NUCLEOTIDE SEQUENCE [LARGE SCALE GENOMIC DNA]</scope>
    <source>
        <strain evidence="3">CGMCC 4.7371</strain>
    </source>
</reference>
<dbReference type="Pfam" id="PF07336">
    <property type="entry name" value="ABATE"/>
    <property type="match status" value="1"/>
</dbReference>
<dbReference type="PANTHER" id="PTHR35525">
    <property type="entry name" value="BLL6575 PROTEIN"/>
    <property type="match status" value="1"/>
</dbReference>
<feature type="domain" description="Zinc finger CGNR" evidence="1">
    <location>
        <begin position="129"/>
        <end position="171"/>
    </location>
</feature>
<evidence type="ECO:0000259" key="1">
    <source>
        <dbReference type="Pfam" id="PF11706"/>
    </source>
</evidence>
<evidence type="ECO:0000313" key="3">
    <source>
        <dbReference type="Proteomes" id="UP000655410"/>
    </source>
</evidence>
<proteinExistence type="predicted"/>
<keyword evidence="3" id="KW-1185">Reference proteome</keyword>
<dbReference type="InterPro" id="IPR010852">
    <property type="entry name" value="ABATE"/>
</dbReference>
<sequence length="172" mass="18909">MNLRAAVALVNSRFSSPQDSDRLATTEALDTFFEQQSYSFAPRATPGLLAEVQALREPLRHLLTAGRDAAAQIVNQWLAEAGALPQLVRHDALDWHIHAVPTDAHVPVQIKVETAMALIDVIRADEMSRLSLCEDETCAGIVLDLSRNRSRRYCSTACSNRAAVAAYRARQA</sequence>
<dbReference type="PANTHER" id="PTHR35525:SF3">
    <property type="entry name" value="BLL6575 PROTEIN"/>
    <property type="match status" value="1"/>
</dbReference>
<name>A0ABQ2N7A8_9ACTN</name>
<dbReference type="SUPFAM" id="SSF160904">
    <property type="entry name" value="Jann2411-like"/>
    <property type="match status" value="1"/>
</dbReference>
<protein>
    <recommendedName>
        <fullName evidence="1">Zinc finger CGNR domain-containing protein</fullName>
    </recommendedName>
</protein>
<dbReference type="Gene3D" id="1.10.3300.10">
    <property type="entry name" value="Jann2411-like domain"/>
    <property type="match status" value="1"/>
</dbReference>
<gene>
    <name evidence="2" type="ORF">GCM10011584_06870</name>
</gene>
<comment type="caution">
    <text evidence="2">The sequence shown here is derived from an EMBL/GenBank/DDBJ whole genome shotgun (WGS) entry which is preliminary data.</text>
</comment>
<organism evidence="2 3">
    <name type="scientific">Nocardioides phosphati</name>
    <dbReference type="NCBI Taxonomy" id="1867775"/>
    <lineage>
        <taxon>Bacteria</taxon>
        <taxon>Bacillati</taxon>
        <taxon>Actinomycetota</taxon>
        <taxon>Actinomycetes</taxon>
        <taxon>Propionibacteriales</taxon>
        <taxon>Nocardioidaceae</taxon>
        <taxon>Nocardioides</taxon>
    </lineage>
</organism>
<evidence type="ECO:0000313" key="2">
    <source>
        <dbReference type="EMBL" id="GGO85883.1"/>
    </source>
</evidence>
<dbReference type="Proteomes" id="UP000655410">
    <property type="component" value="Unassembled WGS sequence"/>
</dbReference>
<dbReference type="InterPro" id="IPR021005">
    <property type="entry name" value="Znf_CGNR"/>
</dbReference>
<dbReference type="InterPro" id="IPR023286">
    <property type="entry name" value="ABATE_dom_sf"/>
</dbReference>